<organism evidence="1 2">
    <name type="scientific">Trametes sanguinea</name>
    <dbReference type="NCBI Taxonomy" id="158606"/>
    <lineage>
        <taxon>Eukaryota</taxon>
        <taxon>Fungi</taxon>
        <taxon>Dikarya</taxon>
        <taxon>Basidiomycota</taxon>
        <taxon>Agaricomycotina</taxon>
        <taxon>Agaricomycetes</taxon>
        <taxon>Polyporales</taxon>
        <taxon>Polyporaceae</taxon>
        <taxon>Trametes</taxon>
    </lineage>
</organism>
<comment type="caution">
    <text evidence="1">The sequence shown here is derived from an EMBL/GenBank/DDBJ whole genome shotgun (WGS) entry which is preliminary data.</text>
</comment>
<evidence type="ECO:0000313" key="2">
    <source>
        <dbReference type="Proteomes" id="UP001144978"/>
    </source>
</evidence>
<dbReference type="EMBL" id="JANSHE010005919">
    <property type="protein sequence ID" value="KAJ2968788.1"/>
    <property type="molecule type" value="Genomic_DNA"/>
</dbReference>
<reference evidence="1" key="1">
    <citation type="submission" date="2022-08" db="EMBL/GenBank/DDBJ databases">
        <title>Genome Sequence of Pycnoporus sanguineus.</title>
        <authorList>
            <person name="Buettner E."/>
        </authorList>
    </citation>
    <scope>NUCLEOTIDE SEQUENCE</scope>
    <source>
        <strain evidence="1">CG-C14</strain>
    </source>
</reference>
<accession>A0ACC1MQ04</accession>
<sequence length="127" mass="13259">MSPPTRSVGLRDGVDTGQTESSQSHEEAAEVGRYPRQLDRLRAAIVKLDDDKAQTLHSGEQGERLGTGLPPADLNGLGVLDNTGAGLAALKEEDASANLMYGQVSGGGPGEAVKNTHREGVHGNIEM</sequence>
<keyword evidence="2" id="KW-1185">Reference proteome</keyword>
<gene>
    <name evidence="1" type="ORF">NUW54_g13115</name>
</gene>
<dbReference type="Proteomes" id="UP001144978">
    <property type="component" value="Unassembled WGS sequence"/>
</dbReference>
<evidence type="ECO:0000313" key="1">
    <source>
        <dbReference type="EMBL" id="KAJ2968788.1"/>
    </source>
</evidence>
<name>A0ACC1MQ04_9APHY</name>
<proteinExistence type="predicted"/>
<protein>
    <submittedName>
        <fullName evidence="1">Uncharacterized protein</fullName>
    </submittedName>
</protein>